<dbReference type="PANTHER" id="PTHR22576:SF41">
    <property type="entry name" value="CASPASE 14, APOPTOSIS-RELATED CYSTEINE PEPTIDASE"/>
    <property type="match status" value="1"/>
</dbReference>
<accession>A0ABT5T696</accession>
<gene>
    <name evidence="4" type="ORF">PUT78_05115</name>
</gene>
<comment type="caution">
    <text evidence="4">The sequence shown here is derived from an EMBL/GenBank/DDBJ whole genome shotgun (WGS) entry which is preliminary data.</text>
</comment>
<dbReference type="Pfam" id="PF01471">
    <property type="entry name" value="PG_binding_1"/>
    <property type="match status" value="2"/>
</dbReference>
<feature type="region of interest" description="Disordered" evidence="1">
    <location>
        <begin position="450"/>
        <end position="470"/>
    </location>
</feature>
<dbReference type="EMBL" id="JAQZSM010000003">
    <property type="protein sequence ID" value="MDD7970474.1"/>
    <property type="molecule type" value="Genomic_DNA"/>
</dbReference>
<dbReference type="InterPro" id="IPR001309">
    <property type="entry name" value="Pept_C14_p20"/>
</dbReference>
<dbReference type="InterPro" id="IPR052039">
    <property type="entry name" value="Caspase-related_regulators"/>
</dbReference>
<dbReference type="InterPro" id="IPR011600">
    <property type="entry name" value="Pept_C14_caspase"/>
</dbReference>
<evidence type="ECO:0000256" key="1">
    <source>
        <dbReference type="SAM" id="MobiDB-lite"/>
    </source>
</evidence>
<dbReference type="InterPro" id="IPR036365">
    <property type="entry name" value="PGBD-like_sf"/>
</dbReference>
<dbReference type="InterPro" id="IPR029030">
    <property type="entry name" value="Caspase-like_dom_sf"/>
</dbReference>
<keyword evidence="2" id="KW-0732">Signal</keyword>
<protein>
    <submittedName>
        <fullName evidence="4">Peptidoglycan-binding protein</fullName>
    </submittedName>
</protein>
<dbReference type="PROSITE" id="PS50208">
    <property type="entry name" value="CASPASE_P20"/>
    <property type="match status" value="1"/>
</dbReference>
<dbReference type="Gene3D" id="3.40.50.1460">
    <property type="match status" value="1"/>
</dbReference>
<keyword evidence="5" id="KW-1185">Reference proteome</keyword>
<evidence type="ECO:0000313" key="4">
    <source>
        <dbReference type="EMBL" id="MDD7970474.1"/>
    </source>
</evidence>
<feature type="signal peptide" evidence="2">
    <location>
        <begin position="1"/>
        <end position="19"/>
    </location>
</feature>
<dbReference type="SUPFAM" id="SSF52129">
    <property type="entry name" value="Caspase-like"/>
    <property type="match status" value="1"/>
</dbReference>
<feature type="domain" description="Caspase family p20" evidence="3">
    <location>
        <begin position="19"/>
        <end position="94"/>
    </location>
</feature>
<sequence>MRLGFLVLFVLLLVKPLHAAGLALVIANDSYDHAANLRGADQILDISATLESAGFQVVSGRNLTTEEMRAQLAGSYARIQRDGADRVIVVLAGHFVHSRSGAWFLGVDADEPGLAMADSAGLRLDVIMEIATGAAEAAQLWLAGGDLSRGSYGDGLAGGLPARLLVPQGVGVVRGPVPQVGQGLRAILRPGAVLSDVVDQTRGLSGEGTISPLVPLLPAGFAPVARADRQAWADAQQANTEAAYQSYLDRFPNGLNAQAARGAIDRLRNSPERIEDALALTRDERRAIQRDLTTLGFNTRGVDGIFGPGTRAAIRGWQGRNNLDETGFLNREQVMQLAGHAARRAAEIEAEERARREVAERDDRAFWDATGAGSDEAGLRSYLERYPQGIFAGLARERLDRIEADSRQRRDRAAWDQARRRDSVDAYESYLVEWPDGAFAADALVRIDELDPPATPAPEEDPQRANDRAAEEALQLTGPTRVLIERRLARMGLDPGAIDGTFDAQSRSAIEGAQRHFDLPPTGYVTQDLITMMLGDTLRSFFE</sequence>
<evidence type="ECO:0000256" key="2">
    <source>
        <dbReference type="SAM" id="SignalP"/>
    </source>
</evidence>
<organism evidence="4 5">
    <name type="scientific">Roseinatronobacter alkalisoli</name>
    <dbReference type="NCBI Taxonomy" id="3028235"/>
    <lineage>
        <taxon>Bacteria</taxon>
        <taxon>Pseudomonadati</taxon>
        <taxon>Pseudomonadota</taxon>
        <taxon>Alphaproteobacteria</taxon>
        <taxon>Rhodobacterales</taxon>
        <taxon>Paracoccaceae</taxon>
        <taxon>Roseinatronobacter</taxon>
    </lineage>
</organism>
<dbReference type="Pfam" id="PF00656">
    <property type="entry name" value="Peptidase_C14"/>
    <property type="match status" value="1"/>
</dbReference>
<proteinExistence type="predicted"/>
<dbReference type="PANTHER" id="PTHR22576">
    <property type="entry name" value="MUCOSA ASSOCIATED LYMPHOID TISSUE LYMPHOMA TRANSLOCATION PROTEIN 1/PARACASPASE"/>
    <property type="match status" value="1"/>
</dbReference>
<reference evidence="4" key="1">
    <citation type="submission" date="2023-02" db="EMBL/GenBank/DDBJ databases">
        <title>Description of Roseinatronobacter alkalisoli sp. nov., an alkaliphilic bacerium isolated from soda soil.</title>
        <authorList>
            <person name="Wei W."/>
        </authorList>
    </citation>
    <scope>NUCLEOTIDE SEQUENCE</scope>
    <source>
        <strain evidence="4">HJB301</strain>
    </source>
</reference>
<dbReference type="InterPro" id="IPR036366">
    <property type="entry name" value="PGBDSf"/>
</dbReference>
<dbReference type="InterPro" id="IPR002477">
    <property type="entry name" value="Peptidoglycan-bd-like"/>
</dbReference>
<dbReference type="Proteomes" id="UP001431784">
    <property type="component" value="Unassembled WGS sequence"/>
</dbReference>
<dbReference type="Gene3D" id="1.10.101.10">
    <property type="entry name" value="PGBD-like superfamily/PGBD"/>
    <property type="match status" value="2"/>
</dbReference>
<feature type="chain" id="PRO_5046154937" evidence="2">
    <location>
        <begin position="20"/>
        <end position="543"/>
    </location>
</feature>
<dbReference type="RefSeq" id="WP_274351097.1">
    <property type="nucleotide sequence ID" value="NZ_JAQZSM010000003.1"/>
</dbReference>
<dbReference type="SUPFAM" id="SSF47090">
    <property type="entry name" value="PGBD-like"/>
    <property type="match status" value="2"/>
</dbReference>
<feature type="compositionally biased region" description="Basic and acidic residues" evidence="1">
    <location>
        <begin position="461"/>
        <end position="470"/>
    </location>
</feature>
<evidence type="ECO:0000259" key="3">
    <source>
        <dbReference type="PROSITE" id="PS50208"/>
    </source>
</evidence>
<evidence type="ECO:0000313" key="5">
    <source>
        <dbReference type="Proteomes" id="UP001431784"/>
    </source>
</evidence>
<name>A0ABT5T696_9RHOB</name>